<evidence type="ECO:0000313" key="1">
    <source>
        <dbReference type="EMBL" id="CAF1641090.1"/>
    </source>
</evidence>
<proteinExistence type="predicted"/>
<dbReference type="EMBL" id="CAJOBA010089357">
    <property type="protein sequence ID" value="CAF4477472.1"/>
    <property type="molecule type" value="Genomic_DNA"/>
</dbReference>
<dbReference type="Proteomes" id="UP000677228">
    <property type="component" value="Unassembled WGS sequence"/>
</dbReference>
<organism evidence="2 5">
    <name type="scientific">Didymodactylos carnosus</name>
    <dbReference type="NCBI Taxonomy" id="1234261"/>
    <lineage>
        <taxon>Eukaryota</taxon>
        <taxon>Metazoa</taxon>
        <taxon>Spiralia</taxon>
        <taxon>Gnathifera</taxon>
        <taxon>Rotifera</taxon>
        <taxon>Eurotatoria</taxon>
        <taxon>Bdelloidea</taxon>
        <taxon>Philodinida</taxon>
        <taxon>Philodinidae</taxon>
        <taxon>Didymodactylos</taxon>
    </lineage>
</organism>
<protein>
    <submittedName>
        <fullName evidence="2">Uncharacterized protein</fullName>
    </submittedName>
</protein>
<dbReference type="AlphaFoldDB" id="A0A816F4X6"/>
<dbReference type="OrthoDB" id="9969907at2759"/>
<accession>A0A816F4X6</accession>
<evidence type="ECO:0000313" key="4">
    <source>
        <dbReference type="EMBL" id="CAF4591166.1"/>
    </source>
</evidence>
<dbReference type="Proteomes" id="UP000681722">
    <property type="component" value="Unassembled WGS sequence"/>
</dbReference>
<reference evidence="2" key="1">
    <citation type="submission" date="2021-02" db="EMBL/GenBank/DDBJ databases">
        <authorList>
            <person name="Nowell W R."/>
        </authorList>
    </citation>
    <scope>NUCLEOTIDE SEQUENCE</scope>
</reference>
<keyword evidence="5" id="KW-1185">Reference proteome</keyword>
<evidence type="ECO:0000313" key="2">
    <source>
        <dbReference type="EMBL" id="CAF1655060.1"/>
    </source>
</evidence>
<gene>
    <name evidence="2" type="ORF">GPM918_LOCUS45707</name>
    <name evidence="1" type="ORF">OVA965_LOCUS44293</name>
    <name evidence="4" type="ORF">SRO942_LOCUS48499</name>
    <name evidence="3" type="ORF">TMI583_LOCUS46998</name>
</gene>
<dbReference type="Proteomes" id="UP000663829">
    <property type="component" value="Unassembled WGS sequence"/>
</dbReference>
<evidence type="ECO:0000313" key="5">
    <source>
        <dbReference type="Proteomes" id="UP000663829"/>
    </source>
</evidence>
<evidence type="ECO:0000313" key="3">
    <source>
        <dbReference type="EMBL" id="CAF4477472.1"/>
    </source>
</evidence>
<sequence length="105" mass="11474">TFVSTKPRIEQENVTDIVTVQQDRLKRAIDNHGCDALVDSCGSKGACCDEHDDCYAQHGCTACSWIWSDSPCDSCNNEVMQCITWQNPGPSRCCAAGNCGQKRQG</sequence>
<name>A0A816F4X6_9BILA</name>
<feature type="non-terminal residue" evidence="2">
    <location>
        <position position="1"/>
    </location>
</feature>
<dbReference type="EMBL" id="CAJNOQ010053210">
    <property type="protein sequence ID" value="CAF1655060.1"/>
    <property type="molecule type" value="Genomic_DNA"/>
</dbReference>
<comment type="caution">
    <text evidence="2">The sequence shown here is derived from an EMBL/GenBank/DDBJ whole genome shotgun (WGS) entry which is preliminary data.</text>
</comment>
<dbReference type="EMBL" id="CAJNOK010062467">
    <property type="protein sequence ID" value="CAF1641090.1"/>
    <property type="molecule type" value="Genomic_DNA"/>
</dbReference>
<dbReference type="Proteomes" id="UP000682733">
    <property type="component" value="Unassembled WGS sequence"/>
</dbReference>
<dbReference type="EMBL" id="CAJOBC010125084">
    <property type="protein sequence ID" value="CAF4591166.1"/>
    <property type="molecule type" value="Genomic_DNA"/>
</dbReference>